<feature type="region of interest" description="Disordered" evidence="1">
    <location>
        <begin position="206"/>
        <end position="258"/>
    </location>
</feature>
<accession>A0A919IVH0</accession>
<feature type="compositionally biased region" description="Low complexity" evidence="1">
    <location>
        <begin position="270"/>
        <end position="290"/>
    </location>
</feature>
<feature type="compositionally biased region" description="Basic and acidic residues" evidence="1">
    <location>
        <begin position="705"/>
        <end position="724"/>
    </location>
</feature>
<feature type="region of interest" description="Disordered" evidence="1">
    <location>
        <begin position="421"/>
        <end position="454"/>
    </location>
</feature>
<feature type="transmembrane region" description="Helical" evidence="2">
    <location>
        <begin position="42"/>
        <end position="61"/>
    </location>
</feature>
<dbReference type="EMBL" id="BOMM01000012">
    <property type="protein sequence ID" value="GIE09791.1"/>
    <property type="molecule type" value="Genomic_DNA"/>
</dbReference>
<reference evidence="3" key="1">
    <citation type="submission" date="2021-01" db="EMBL/GenBank/DDBJ databases">
        <title>Whole genome shotgun sequence of Actinoplanes ferrugineus NBRC 15555.</title>
        <authorList>
            <person name="Komaki H."/>
            <person name="Tamura T."/>
        </authorList>
    </citation>
    <scope>NUCLEOTIDE SEQUENCE</scope>
    <source>
        <strain evidence="3">NBRC 15555</strain>
    </source>
</reference>
<dbReference type="RefSeq" id="WP_203816382.1">
    <property type="nucleotide sequence ID" value="NZ_BAAABP010000007.1"/>
</dbReference>
<feature type="region of interest" description="Disordered" evidence="1">
    <location>
        <begin position="486"/>
        <end position="595"/>
    </location>
</feature>
<proteinExistence type="predicted"/>
<feature type="compositionally biased region" description="Basic and acidic residues" evidence="1">
    <location>
        <begin position="535"/>
        <end position="546"/>
    </location>
</feature>
<evidence type="ECO:0000256" key="2">
    <source>
        <dbReference type="SAM" id="Phobius"/>
    </source>
</evidence>
<name>A0A919IVH0_9ACTN</name>
<feature type="region of interest" description="Disordered" evidence="1">
    <location>
        <begin position="785"/>
        <end position="815"/>
    </location>
</feature>
<keyword evidence="2" id="KW-0472">Membrane</keyword>
<gene>
    <name evidence="3" type="ORF">Afe05nite_16310</name>
</gene>
<dbReference type="Proteomes" id="UP000598174">
    <property type="component" value="Unassembled WGS sequence"/>
</dbReference>
<organism evidence="3 4">
    <name type="scientific">Paractinoplanes ferrugineus</name>
    <dbReference type="NCBI Taxonomy" id="113564"/>
    <lineage>
        <taxon>Bacteria</taxon>
        <taxon>Bacillati</taxon>
        <taxon>Actinomycetota</taxon>
        <taxon>Actinomycetes</taxon>
        <taxon>Micromonosporales</taxon>
        <taxon>Micromonosporaceae</taxon>
        <taxon>Paractinoplanes</taxon>
    </lineage>
</organism>
<evidence type="ECO:0000313" key="4">
    <source>
        <dbReference type="Proteomes" id="UP000598174"/>
    </source>
</evidence>
<keyword evidence="2" id="KW-1133">Transmembrane helix</keyword>
<sequence>MRHIRSIFYALVLAPAAWVLTGVGLTSDLTARGRDGFAVENFLGLLLLLLAGAAYGILVLGPISPAGPVAAGAFYLAITVWALLAPSAYADAWPPAVSKEGFDLSRPGFGLAALLAVPLLSTALSARRWQKYEPPVLPLIGDLGRFWGRAAAPTTPLAAVQTTVIPTAAALSASAPSAAASDSTTALLLPAIGRPAADELSTDLASLPESEPTPLENVENSAQAAPAPGQEPDPADGELTTVLGSADTPAPAGNPLAAPELADESTTLLTPTGESTTLLGPAAESASGSESDGKSADESAEGESTTLLAPYGESTTLLGPAAELAPVSESGGELADESAEGESTTLLTPADELATDAASEPTTVLEPAATGAEGEPVAALAPVDDDVTAALGELEAAPQAVVEPTASAELTGKDDMEAVDDESAAATAEVADGGEASAAPADVMEREAAEETASQALAEAAVDARTAGGQIAAEDGGQLVEVAEAGEGTDESTPAEAGIEKPAEAVSASPADEEPTTTVEPDGDGPAAMTAAARDAGESDESREGDEATVAARLVAAEDDAASEAAEVETAEAETAEDDAESAGVEAPRGEVGVGTGEVGEWTRAIKLADADDAERTQVVHRAVGDDGESTQVVRLPVEDDSERTQVVRLPLGESAEDTQAVPRKLLPFPVSDPGERTQVINPQPDNAEQTQVLRFPARPIGEWPTRDVRGIGSRTRDLSDRMTGDVGGDETQVIRFAGKTVDDERTQIIRPHLGSIADVEAPDFAEDPTGRIVPLSALLADAEEARPKTVLDMERPADEKSGPIPRQRKPGAGE</sequence>
<comment type="caution">
    <text evidence="3">The sequence shown here is derived from an EMBL/GenBank/DDBJ whole genome shotgun (WGS) entry which is preliminary data.</text>
</comment>
<dbReference type="AlphaFoldDB" id="A0A919IVH0"/>
<feature type="compositionally biased region" description="Basic and acidic residues" evidence="1">
    <location>
        <begin position="785"/>
        <end position="802"/>
    </location>
</feature>
<evidence type="ECO:0000256" key="1">
    <source>
        <dbReference type="SAM" id="MobiDB-lite"/>
    </source>
</evidence>
<evidence type="ECO:0000313" key="3">
    <source>
        <dbReference type="EMBL" id="GIE09791.1"/>
    </source>
</evidence>
<keyword evidence="2" id="KW-0812">Transmembrane</keyword>
<feature type="compositionally biased region" description="Acidic residues" evidence="1">
    <location>
        <begin position="557"/>
        <end position="581"/>
    </location>
</feature>
<protein>
    <submittedName>
        <fullName evidence="3">Uncharacterized protein</fullName>
    </submittedName>
</protein>
<feature type="transmembrane region" description="Helical" evidence="2">
    <location>
        <begin position="68"/>
        <end position="89"/>
    </location>
</feature>
<feature type="region of interest" description="Disordered" evidence="1">
    <location>
        <begin position="270"/>
        <end position="303"/>
    </location>
</feature>
<keyword evidence="4" id="KW-1185">Reference proteome</keyword>
<feature type="region of interest" description="Disordered" evidence="1">
    <location>
        <begin position="704"/>
        <end position="727"/>
    </location>
</feature>